<evidence type="ECO:0000313" key="3">
    <source>
        <dbReference type="Proteomes" id="UP001596972"/>
    </source>
</evidence>
<evidence type="ECO:0008006" key="4">
    <source>
        <dbReference type="Google" id="ProtNLM"/>
    </source>
</evidence>
<gene>
    <name evidence="2" type="ORF">ACFQ11_23615</name>
</gene>
<accession>A0ABW3EU49</accession>
<sequence length="95" mass="10610">MHLLARRVLDEADTIDAALEIVRGARVSASTVLTVVTYDGTRADARALEIGRALGDARHHRPRRRVRPDGRPPGRPVRSDARDLADLLNEPRRTR</sequence>
<protein>
    <recommendedName>
        <fullName evidence="4">ANTAR domain-containing protein</fullName>
    </recommendedName>
</protein>
<proteinExistence type="predicted"/>
<organism evidence="2 3">
    <name type="scientific">Actinomadura sediminis</name>
    <dbReference type="NCBI Taxonomy" id="1038904"/>
    <lineage>
        <taxon>Bacteria</taxon>
        <taxon>Bacillati</taxon>
        <taxon>Actinomycetota</taxon>
        <taxon>Actinomycetes</taxon>
        <taxon>Streptosporangiales</taxon>
        <taxon>Thermomonosporaceae</taxon>
        <taxon>Actinomadura</taxon>
    </lineage>
</organism>
<dbReference type="Proteomes" id="UP001596972">
    <property type="component" value="Unassembled WGS sequence"/>
</dbReference>
<comment type="caution">
    <text evidence="2">The sequence shown here is derived from an EMBL/GenBank/DDBJ whole genome shotgun (WGS) entry which is preliminary data.</text>
</comment>
<evidence type="ECO:0000256" key="1">
    <source>
        <dbReference type="SAM" id="MobiDB-lite"/>
    </source>
</evidence>
<reference evidence="3" key="1">
    <citation type="journal article" date="2019" name="Int. J. Syst. Evol. Microbiol.">
        <title>The Global Catalogue of Microorganisms (GCM) 10K type strain sequencing project: providing services to taxonomists for standard genome sequencing and annotation.</title>
        <authorList>
            <consortium name="The Broad Institute Genomics Platform"/>
            <consortium name="The Broad Institute Genome Sequencing Center for Infectious Disease"/>
            <person name="Wu L."/>
            <person name="Ma J."/>
        </authorList>
    </citation>
    <scope>NUCLEOTIDE SEQUENCE [LARGE SCALE GENOMIC DNA]</scope>
    <source>
        <strain evidence="3">JCM 31202</strain>
    </source>
</reference>
<name>A0ABW3EU49_9ACTN</name>
<evidence type="ECO:0000313" key="2">
    <source>
        <dbReference type="EMBL" id="MFD0903400.1"/>
    </source>
</evidence>
<dbReference type="EMBL" id="JBHTJA010000054">
    <property type="protein sequence ID" value="MFD0903400.1"/>
    <property type="molecule type" value="Genomic_DNA"/>
</dbReference>
<feature type="region of interest" description="Disordered" evidence="1">
    <location>
        <begin position="54"/>
        <end position="95"/>
    </location>
</feature>
<dbReference type="RefSeq" id="WP_378302166.1">
    <property type="nucleotide sequence ID" value="NZ_JBHTJA010000054.1"/>
</dbReference>
<feature type="compositionally biased region" description="Basic and acidic residues" evidence="1">
    <location>
        <begin position="67"/>
        <end position="95"/>
    </location>
</feature>
<keyword evidence="3" id="KW-1185">Reference proteome</keyword>